<gene>
    <name evidence="1" type="ORF">POTOM_055279</name>
</gene>
<protein>
    <submittedName>
        <fullName evidence="1">Uncharacterized protein</fullName>
    </submittedName>
</protein>
<evidence type="ECO:0000313" key="2">
    <source>
        <dbReference type="Proteomes" id="UP000886885"/>
    </source>
</evidence>
<name>A0A8X8C5L6_POPTO</name>
<organism evidence="1 2">
    <name type="scientific">Populus tomentosa</name>
    <name type="common">Chinese white poplar</name>
    <dbReference type="NCBI Taxonomy" id="118781"/>
    <lineage>
        <taxon>Eukaryota</taxon>
        <taxon>Viridiplantae</taxon>
        <taxon>Streptophyta</taxon>
        <taxon>Embryophyta</taxon>
        <taxon>Tracheophyta</taxon>
        <taxon>Spermatophyta</taxon>
        <taxon>Magnoliopsida</taxon>
        <taxon>eudicotyledons</taxon>
        <taxon>Gunneridae</taxon>
        <taxon>Pentapetalae</taxon>
        <taxon>rosids</taxon>
        <taxon>fabids</taxon>
        <taxon>Malpighiales</taxon>
        <taxon>Salicaceae</taxon>
        <taxon>Saliceae</taxon>
        <taxon>Populus</taxon>
    </lineage>
</organism>
<dbReference type="EMBL" id="JAAWWB010000034">
    <property type="protein sequence ID" value="KAG6741997.1"/>
    <property type="molecule type" value="Genomic_DNA"/>
</dbReference>
<sequence length="126" mass="14210">MESSNFENLPENFGKLNINLLLFIIKFPGSEGVVHDEGVRAFRMSQHLIGACDSRWKNGRKTKASNFPPKETTETFRSICSNTCKLSPYSLFICENAIPALSSHVFVHHNHNNNLCLCSSLTRHCL</sequence>
<comment type="caution">
    <text evidence="1">The sequence shown here is derived from an EMBL/GenBank/DDBJ whole genome shotgun (WGS) entry which is preliminary data.</text>
</comment>
<accession>A0A8X8C5L6</accession>
<proteinExistence type="predicted"/>
<reference evidence="1" key="1">
    <citation type="journal article" date="2020" name="bioRxiv">
        <title>Hybrid origin of Populus tomentosa Carr. identified through genome sequencing and phylogenomic analysis.</title>
        <authorList>
            <person name="An X."/>
            <person name="Gao K."/>
            <person name="Chen Z."/>
            <person name="Li J."/>
            <person name="Yang X."/>
            <person name="Yang X."/>
            <person name="Zhou J."/>
            <person name="Guo T."/>
            <person name="Zhao T."/>
            <person name="Huang S."/>
            <person name="Miao D."/>
            <person name="Khan W.U."/>
            <person name="Rao P."/>
            <person name="Ye M."/>
            <person name="Lei B."/>
            <person name="Liao W."/>
            <person name="Wang J."/>
            <person name="Ji L."/>
            <person name="Li Y."/>
            <person name="Guo B."/>
            <person name="Mustafa N.S."/>
            <person name="Li S."/>
            <person name="Yun Q."/>
            <person name="Keller S.R."/>
            <person name="Mao J."/>
            <person name="Zhang R."/>
            <person name="Strauss S.H."/>
        </authorList>
    </citation>
    <scope>NUCLEOTIDE SEQUENCE</scope>
    <source>
        <strain evidence="1">GM15</strain>
        <tissue evidence="1">Leaf</tissue>
    </source>
</reference>
<dbReference type="AlphaFoldDB" id="A0A8X8C5L6"/>
<dbReference type="Proteomes" id="UP000886885">
    <property type="component" value="Chromosome 17D"/>
</dbReference>
<evidence type="ECO:0000313" key="1">
    <source>
        <dbReference type="EMBL" id="KAG6741997.1"/>
    </source>
</evidence>
<keyword evidence="2" id="KW-1185">Reference proteome</keyword>